<dbReference type="STRING" id="679200.HMPREF9333_01224"/>
<name>G5GI34_9FIRM</name>
<evidence type="ECO:0000313" key="3">
    <source>
        <dbReference type="Proteomes" id="UP000003011"/>
    </source>
</evidence>
<dbReference type="InterPro" id="IPR017853">
    <property type="entry name" value="GH"/>
</dbReference>
<evidence type="ECO:0000259" key="1">
    <source>
        <dbReference type="Pfam" id="PF18989"/>
    </source>
</evidence>
<reference evidence="2 3" key="1">
    <citation type="submission" date="2011-08" db="EMBL/GenBank/DDBJ databases">
        <title>The Genome Sequence of Johnsonella ignava ATCC 51276.</title>
        <authorList>
            <consortium name="The Broad Institute Genome Sequencing Platform"/>
            <person name="Earl A."/>
            <person name="Ward D."/>
            <person name="Feldgarden M."/>
            <person name="Gevers D."/>
            <person name="Izard J."/>
            <person name="Blanton J.M."/>
            <person name="Baranova O.V."/>
            <person name="Dewhirst F.E."/>
            <person name="Young S.K."/>
            <person name="Zeng Q."/>
            <person name="Gargeya S."/>
            <person name="Fitzgerald M."/>
            <person name="Haas B."/>
            <person name="Abouelleil A."/>
            <person name="Alvarado L."/>
            <person name="Arachchi H.M."/>
            <person name="Berlin A."/>
            <person name="Brown A."/>
            <person name="Chapman S.B."/>
            <person name="Chen Z."/>
            <person name="Dunbar C."/>
            <person name="Freedman E."/>
            <person name="Gearin G."/>
            <person name="Gellesch M."/>
            <person name="Goldberg J."/>
            <person name="Griggs A."/>
            <person name="Gujja S."/>
            <person name="Heiman D."/>
            <person name="Howarth C."/>
            <person name="Larson L."/>
            <person name="Lui A."/>
            <person name="MacDonald P.J.P."/>
            <person name="Montmayeur A."/>
            <person name="Murphy C."/>
            <person name="Neiman D."/>
            <person name="Pearson M."/>
            <person name="Priest M."/>
            <person name="Roberts A."/>
            <person name="Saif S."/>
            <person name="Shea T."/>
            <person name="Shenoy N."/>
            <person name="Sisk P."/>
            <person name="Stolte C."/>
            <person name="Sykes S."/>
            <person name="Wortman J."/>
            <person name="Nusbaum C."/>
            <person name="Birren B."/>
        </authorList>
    </citation>
    <scope>NUCLEOTIDE SEQUENCE [LARGE SCALE GENOMIC DNA]</scope>
    <source>
        <strain evidence="2 3">ATCC 51276</strain>
    </source>
</reference>
<dbReference type="RefSeq" id="WP_005540688.1">
    <property type="nucleotide sequence ID" value="NZ_JH378832.1"/>
</dbReference>
<dbReference type="SUPFAM" id="SSF51445">
    <property type="entry name" value="(Trans)glycosidases"/>
    <property type="match status" value="1"/>
</dbReference>
<dbReference type="Proteomes" id="UP000003011">
    <property type="component" value="Unassembled WGS sequence"/>
</dbReference>
<feature type="domain" description="DUF5722" evidence="1">
    <location>
        <begin position="68"/>
        <end position="357"/>
    </location>
</feature>
<dbReference type="OrthoDB" id="2360352at2"/>
<comment type="caution">
    <text evidence="2">The sequence shown here is derived from an EMBL/GenBank/DDBJ whole genome shotgun (WGS) entry which is preliminary data.</text>
</comment>
<protein>
    <recommendedName>
        <fullName evidence="1">DUF5722 domain-containing protein</fullName>
    </recommendedName>
</protein>
<proteinExistence type="predicted"/>
<dbReference type="Pfam" id="PF18989">
    <property type="entry name" value="DUF5722"/>
    <property type="match status" value="1"/>
</dbReference>
<dbReference type="HOGENOM" id="CLU_021846_0_0_9"/>
<accession>G5GI34</accession>
<dbReference type="EMBL" id="ACZL01000021">
    <property type="protein sequence ID" value="EHI55509.1"/>
    <property type="molecule type" value="Genomic_DNA"/>
</dbReference>
<keyword evidence="3" id="KW-1185">Reference proteome</keyword>
<gene>
    <name evidence="2" type="ORF">HMPREF9333_01224</name>
</gene>
<dbReference type="AlphaFoldDB" id="G5GI34"/>
<dbReference type="InterPro" id="IPR043780">
    <property type="entry name" value="DUF5722"/>
</dbReference>
<evidence type="ECO:0000313" key="2">
    <source>
        <dbReference type="EMBL" id="EHI55509.1"/>
    </source>
</evidence>
<dbReference type="PATRIC" id="fig|679200.3.peg.1304"/>
<sequence length="357" mass="40638">MIIKDRAKKMFSAALGIYMAFAAISPVYAFYQTPSNKKGLAVSGIAVDECRDLGVTQIIWNNPINHFYENLYQANKDAGITNTVIMLNPWQTENPALLPVSKPAGGAVFYGFNVSGDEAKTALKAVAQRFAHQYKDLVSNWIIGNEINNGRTWNYLPTTDINAYTQQYCEGFRIWYDAIKAENPDARVFIPFDHRWKWYSDQGAGIYQAKDMMPIINSYLKDTDYGIAWHAYPQGLVDPDFRDDPDVKDTPDSPIINMKNLHVLTDFFKQEEYLSPEKKVRHIILSEQGFNATSEALQAEVISEAYKRAKENPYIEGFYLSRQNDVGEMFQGKAMKFGLKDASGRKRASYDVYKNLD</sequence>
<dbReference type="Gene3D" id="3.20.20.80">
    <property type="entry name" value="Glycosidases"/>
    <property type="match status" value="1"/>
</dbReference>
<organism evidence="2 3">
    <name type="scientific">Johnsonella ignava ATCC 51276</name>
    <dbReference type="NCBI Taxonomy" id="679200"/>
    <lineage>
        <taxon>Bacteria</taxon>
        <taxon>Bacillati</taxon>
        <taxon>Bacillota</taxon>
        <taxon>Clostridia</taxon>
        <taxon>Lachnospirales</taxon>
        <taxon>Lachnospiraceae</taxon>
        <taxon>Johnsonella</taxon>
    </lineage>
</organism>